<keyword evidence="1 2" id="KW-0443">Lipid metabolism</keyword>
<proteinExistence type="predicted"/>
<evidence type="ECO:0000313" key="4">
    <source>
        <dbReference type="EMBL" id="PUA83009.1"/>
    </source>
</evidence>
<comment type="caution">
    <text evidence="4">The sequence shown here is derived from an EMBL/GenBank/DDBJ whole genome shotgun (WGS) entry which is preliminary data.</text>
</comment>
<feature type="short sequence motif" description="GXSXG" evidence="2">
    <location>
        <begin position="36"/>
        <end position="40"/>
    </location>
</feature>
<dbReference type="EMBL" id="PYXZ01000001">
    <property type="protein sequence ID" value="PUA83009.1"/>
    <property type="molecule type" value="Genomic_DNA"/>
</dbReference>
<organism evidence="4 5">
    <name type="scientific">Nocardioides currus</name>
    <dbReference type="NCBI Taxonomy" id="2133958"/>
    <lineage>
        <taxon>Bacteria</taxon>
        <taxon>Bacillati</taxon>
        <taxon>Actinomycetota</taxon>
        <taxon>Actinomycetes</taxon>
        <taxon>Propionibacteriales</taxon>
        <taxon>Nocardioidaceae</taxon>
        <taxon>Nocardioides</taxon>
    </lineage>
</organism>
<dbReference type="Proteomes" id="UP000244867">
    <property type="component" value="Unassembled WGS sequence"/>
</dbReference>
<evidence type="ECO:0000259" key="3">
    <source>
        <dbReference type="PROSITE" id="PS51635"/>
    </source>
</evidence>
<accession>A0A2R7Z3N5</accession>
<dbReference type="InterPro" id="IPR002641">
    <property type="entry name" value="PNPLA_dom"/>
</dbReference>
<dbReference type="Gene3D" id="3.40.1090.10">
    <property type="entry name" value="Cytosolic phospholipase A2 catalytic domain"/>
    <property type="match status" value="2"/>
</dbReference>
<dbReference type="PANTHER" id="PTHR46394">
    <property type="entry name" value="ANNEXIN"/>
    <property type="match status" value="1"/>
</dbReference>
<sequence>MALSDLVLEGGGVKGAGLAGAVHVLAGHYDFHRVAGTSAGAIVASLVAAGLSDELEALTIDTDFTDFLDEGAAGRFLGPLGNGIDLLAREGIHRGRTLHRWIRDTLARAGVETWGDLRLPGATSRTPIEHRYRLVVIVSDVSRGRMLRLPWDYQPLLGISPDAMPVADAVRASASIPFFFRPWRLPVDPALTDGRREIVLTDGGMLSNYPIDLFDDEPGHPTFGIKLSARLPLCDQRWHDADDPLSLAKALVATMTNAHDQVHVDRPSVTSRTVFVETSGVRSTDFRLSCAAKRGLFDNGVEAASRFLRTWDFEEWRRTYAAAALQQRALAGAV</sequence>
<dbReference type="SUPFAM" id="SSF52151">
    <property type="entry name" value="FabD/lysophospholipase-like"/>
    <property type="match status" value="1"/>
</dbReference>
<dbReference type="GO" id="GO:0016042">
    <property type="term" value="P:lipid catabolic process"/>
    <property type="evidence" value="ECO:0007669"/>
    <property type="project" value="UniProtKB-UniRule"/>
</dbReference>
<dbReference type="InterPro" id="IPR016035">
    <property type="entry name" value="Acyl_Trfase/lysoPLipase"/>
</dbReference>
<dbReference type="Pfam" id="PF01734">
    <property type="entry name" value="Patatin"/>
    <property type="match status" value="1"/>
</dbReference>
<keyword evidence="2" id="KW-0378">Hydrolase</keyword>
<dbReference type="RefSeq" id="WP_108343195.1">
    <property type="nucleotide sequence ID" value="NZ_PYXZ01000001.1"/>
</dbReference>
<dbReference type="OrthoDB" id="9770965at2"/>
<dbReference type="PANTHER" id="PTHR46394:SF1">
    <property type="entry name" value="PNPLA DOMAIN-CONTAINING PROTEIN"/>
    <property type="match status" value="1"/>
</dbReference>
<keyword evidence="5" id="KW-1185">Reference proteome</keyword>
<feature type="active site" description="Proton acceptor" evidence="2">
    <location>
        <position position="202"/>
    </location>
</feature>
<evidence type="ECO:0000256" key="1">
    <source>
        <dbReference type="ARBA" id="ARBA00023098"/>
    </source>
</evidence>
<protein>
    <recommendedName>
        <fullName evidence="3">PNPLA domain-containing protein</fullName>
    </recommendedName>
</protein>
<evidence type="ECO:0000313" key="5">
    <source>
        <dbReference type="Proteomes" id="UP000244867"/>
    </source>
</evidence>
<feature type="domain" description="PNPLA" evidence="3">
    <location>
        <begin position="6"/>
        <end position="215"/>
    </location>
</feature>
<dbReference type="AlphaFoldDB" id="A0A2R7Z3N5"/>
<feature type="short sequence motif" description="DGA/G" evidence="2">
    <location>
        <begin position="202"/>
        <end position="204"/>
    </location>
</feature>
<name>A0A2R7Z3N5_9ACTN</name>
<gene>
    <name evidence="4" type="ORF">C7S10_04840</name>
</gene>
<dbReference type="InterPro" id="IPR052580">
    <property type="entry name" value="Lipid_Hydrolase"/>
</dbReference>
<feature type="active site" description="Nucleophile" evidence="2">
    <location>
        <position position="38"/>
    </location>
</feature>
<keyword evidence="2" id="KW-0442">Lipid degradation</keyword>
<dbReference type="CDD" id="cd07207">
    <property type="entry name" value="Pat_ExoU_VipD_like"/>
    <property type="match status" value="1"/>
</dbReference>
<dbReference type="GO" id="GO:0016787">
    <property type="term" value="F:hydrolase activity"/>
    <property type="evidence" value="ECO:0007669"/>
    <property type="project" value="UniProtKB-UniRule"/>
</dbReference>
<reference evidence="4 5" key="1">
    <citation type="submission" date="2018-03" db="EMBL/GenBank/DDBJ databases">
        <authorList>
            <person name="Keele B.F."/>
        </authorList>
    </citation>
    <scope>NUCLEOTIDE SEQUENCE [LARGE SCALE GENOMIC DNA]</scope>
    <source>
        <strain evidence="4 5">IB-3</strain>
    </source>
</reference>
<dbReference type="PROSITE" id="PS51635">
    <property type="entry name" value="PNPLA"/>
    <property type="match status" value="1"/>
</dbReference>
<evidence type="ECO:0000256" key="2">
    <source>
        <dbReference type="PROSITE-ProRule" id="PRU01161"/>
    </source>
</evidence>
<feature type="short sequence motif" description="GXGXXG" evidence="2">
    <location>
        <begin position="10"/>
        <end position="15"/>
    </location>
</feature>